<proteinExistence type="predicted"/>
<reference evidence="1" key="2">
    <citation type="submission" date="2025-03" db="EMBL/GenBank/DDBJ databases">
        <authorList>
            <consortium name="ELIXIR-Norway"/>
            <consortium name="Elixir Norway"/>
        </authorList>
    </citation>
    <scope>NUCLEOTIDE SEQUENCE</scope>
</reference>
<sequence>MNLQISRAPEVPATRSDLPLPPRLEGVLACRGEGGGAASCPSVPTPAAAVPGHCASGAASCVSLTCARSSGALPRGLHSSHVDGGLEPELPGGRHQRRGRKCPFSETTRAARIHHGGGQRRWARRGRYWTTWAERHVGTGPEAGPGTLPTRRPRAHSFGLDLDRQPMSREHFRFRTPQPRDGPCKSAAAAGEPPRAGGAPSQPPGAPLRRSRSARAPLRLHPRLQAACAASLTHRLAPPAPRARTDAVSFLSPITPRFFGPHPPPGADALQTFPAPPWCTTPLPCPERVLHGYSSISAQRLSSERTRALLS</sequence>
<evidence type="ECO:0000313" key="1">
    <source>
        <dbReference type="EMBL" id="CAN0561716.1"/>
    </source>
</evidence>
<reference evidence="1" key="1">
    <citation type="submission" date="2023-05" db="EMBL/GenBank/DDBJ databases">
        <authorList>
            <consortium name="ELIXIR-Norway"/>
        </authorList>
    </citation>
    <scope>NUCLEOTIDE SEQUENCE</scope>
</reference>
<accession>A0AC60A6U7</accession>
<dbReference type="EMBL" id="OX596092">
    <property type="protein sequence ID" value="CAN0561716.1"/>
    <property type="molecule type" value="Genomic_DNA"/>
</dbReference>
<evidence type="ECO:0000313" key="2">
    <source>
        <dbReference type="Proteomes" id="UP001162501"/>
    </source>
</evidence>
<protein>
    <submittedName>
        <fullName evidence="1">Uncharacterized protein</fullName>
    </submittedName>
</protein>
<name>A0AC60A6U7_RANTA</name>
<organism evidence="1 2">
    <name type="scientific">Rangifer tarandus platyrhynchus</name>
    <name type="common">Svalbard reindeer</name>
    <dbReference type="NCBI Taxonomy" id="3082113"/>
    <lineage>
        <taxon>Eukaryota</taxon>
        <taxon>Metazoa</taxon>
        <taxon>Chordata</taxon>
        <taxon>Craniata</taxon>
        <taxon>Vertebrata</taxon>
        <taxon>Euteleostomi</taxon>
        <taxon>Mammalia</taxon>
        <taxon>Eutheria</taxon>
        <taxon>Laurasiatheria</taxon>
        <taxon>Artiodactyla</taxon>
        <taxon>Ruminantia</taxon>
        <taxon>Pecora</taxon>
        <taxon>Cervidae</taxon>
        <taxon>Odocoileinae</taxon>
        <taxon>Rangifer</taxon>
    </lineage>
</organism>
<gene>
    <name evidence="1" type="ORF">MRATA1EN22A_LOCUS27233</name>
</gene>
<dbReference type="Proteomes" id="UP001162501">
    <property type="component" value="Chromosome 8"/>
</dbReference>